<protein>
    <submittedName>
        <fullName evidence="2">Uncharacterized protein</fullName>
    </submittedName>
</protein>
<comment type="caution">
    <text evidence="2">The sequence shown here is derived from an EMBL/GenBank/DDBJ whole genome shotgun (WGS) entry which is preliminary data.</text>
</comment>
<dbReference type="AlphaFoldDB" id="A0A4C1YG83"/>
<name>A0A4C1YG83_EUMVA</name>
<evidence type="ECO:0000313" key="3">
    <source>
        <dbReference type="Proteomes" id="UP000299102"/>
    </source>
</evidence>
<gene>
    <name evidence="2" type="ORF">EVAR_56936_1</name>
</gene>
<organism evidence="2 3">
    <name type="scientific">Eumeta variegata</name>
    <name type="common">Bagworm moth</name>
    <name type="synonym">Eumeta japonica</name>
    <dbReference type="NCBI Taxonomy" id="151549"/>
    <lineage>
        <taxon>Eukaryota</taxon>
        <taxon>Metazoa</taxon>
        <taxon>Ecdysozoa</taxon>
        <taxon>Arthropoda</taxon>
        <taxon>Hexapoda</taxon>
        <taxon>Insecta</taxon>
        <taxon>Pterygota</taxon>
        <taxon>Neoptera</taxon>
        <taxon>Endopterygota</taxon>
        <taxon>Lepidoptera</taxon>
        <taxon>Glossata</taxon>
        <taxon>Ditrysia</taxon>
        <taxon>Tineoidea</taxon>
        <taxon>Psychidae</taxon>
        <taxon>Oiketicinae</taxon>
        <taxon>Eumeta</taxon>
    </lineage>
</organism>
<feature type="compositionally biased region" description="Low complexity" evidence="1">
    <location>
        <begin position="12"/>
        <end position="24"/>
    </location>
</feature>
<keyword evidence="3" id="KW-1185">Reference proteome</keyword>
<feature type="compositionally biased region" description="Basic residues" evidence="1">
    <location>
        <begin position="1"/>
        <end position="11"/>
    </location>
</feature>
<accession>A0A4C1YG83</accession>
<dbReference type="Proteomes" id="UP000299102">
    <property type="component" value="Unassembled WGS sequence"/>
</dbReference>
<evidence type="ECO:0000256" key="1">
    <source>
        <dbReference type="SAM" id="MobiDB-lite"/>
    </source>
</evidence>
<feature type="region of interest" description="Disordered" evidence="1">
    <location>
        <begin position="1"/>
        <end position="24"/>
    </location>
</feature>
<reference evidence="2 3" key="1">
    <citation type="journal article" date="2019" name="Commun. Biol.">
        <title>The bagworm genome reveals a unique fibroin gene that provides high tensile strength.</title>
        <authorList>
            <person name="Kono N."/>
            <person name="Nakamura H."/>
            <person name="Ohtoshi R."/>
            <person name="Tomita M."/>
            <person name="Numata K."/>
            <person name="Arakawa K."/>
        </authorList>
    </citation>
    <scope>NUCLEOTIDE SEQUENCE [LARGE SCALE GENOMIC DNA]</scope>
</reference>
<proteinExistence type="predicted"/>
<sequence>MVCGTHSKRGTSGRPGPARAPGAYAAPRPVRGFNFCPYADECTAVNCGRYVGNARIIRAHPARCRREHPPATLPAPAKPFSPLNFSTRETLFFSLSPTVPSVNIPFAPRTNNRSGDLVRC</sequence>
<dbReference type="EMBL" id="BGZK01001173">
    <property type="protein sequence ID" value="GBP73457.1"/>
    <property type="molecule type" value="Genomic_DNA"/>
</dbReference>
<evidence type="ECO:0000313" key="2">
    <source>
        <dbReference type="EMBL" id="GBP73457.1"/>
    </source>
</evidence>